<reference evidence="1 2" key="1">
    <citation type="journal article" date="2010" name="Proc. Natl. Acad. Sci. U.S.A.">
        <title>A Nitrospira metagenome illuminates the physiology and evolution of globally important nitrite-oxidizing bacteria.</title>
        <authorList>
            <person name="Lucker S."/>
            <person name="Wagner M."/>
            <person name="Maixner F."/>
            <person name="Pelletier E."/>
            <person name="Koch H."/>
            <person name="Vacherie B."/>
            <person name="Rattei T."/>
            <person name="Sinninghe Damste J."/>
            <person name="Spieck E."/>
            <person name="Le Paslier D."/>
            <person name="Daims H."/>
        </authorList>
    </citation>
    <scope>NUCLEOTIDE SEQUENCE [LARGE SCALE GENOMIC DNA]</scope>
</reference>
<evidence type="ECO:0000313" key="1">
    <source>
        <dbReference type="EMBL" id="CBK39960.1"/>
    </source>
</evidence>
<dbReference type="KEGG" id="nde:NIDE0176"/>
<dbReference type="AlphaFoldDB" id="D8P9Q1"/>
<name>D8P9Q1_9BACT</name>
<dbReference type="EMBL" id="FP929003">
    <property type="protein sequence ID" value="CBK39960.1"/>
    <property type="molecule type" value="Genomic_DNA"/>
</dbReference>
<accession>D8P9Q1</accession>
<evidence type="ECO:0000313" key="2">
    <source>
        <dbReference type="Proteomes" id="UP000001660"/>
    </source>
</evidence>
<dbReference type="Proteomes" id="UP000001660">
    <property type="component" value="Chromosome"/>
</dbReference>
<proteinExistence type="predicted"/>
<organism evidence="1 2">
    <name type="scientific">Nitrospira defluvii</name>
    <dbReference type="NCBI Taxonomy" id="330214"/>
    <lineage>
        <taxon>Bacteria</taxon>
        <taxon>Pseudomonadati</taxon>
        <taxon>Nitrospirota</taxon>
        <taxon>Nitrospiria</taxon>
        <taxon>Nitrospirales</taxon>
        <taxon>Nitrospiraceae</taxon>
        <taxon>Nitrospira</taxon>
    </lineage>
</organism>
<dbReference type="HOGENOM" id="CLU_2407814_0_0_0"/>
<protein>
    <submittedName>
        <fullName evidence="1">Uncharacterized protein</fullName>
    </submittedName>
</protein>
<keyword evidence="2" id="KW-1185">Reference proteome</keyword>
<sequence length="92" mass="10796">MPAKRRPTLKRRLRPRWAEIMDGLEARKWASMEEARKALRLGYRGIYLIRSALRLAGVMAWDSPFSLARDAKPTPTQQRLFTMTKEGFRYAQ</sequence>
<gene>
    <name evidence="1" type="ORF">NIDE0176</name>
</gene>